<sequence>MKRIYFTLTIIAFIFVAISCNELEEEPKDRLAEETFFKNRGDVLAAIYAVYDPIREFGNYGTVYLLEQEANADYGHGRGSYASISEYQGLDGTNISRVETIWAASYRAILRANIVLDNIAKVSMDENEKKAIIAEARFLRAFMYYSLVRNWGGVPIKRSKDDSEHTPRASVDDVYAFILEDLAIAETDLPSSQSEAGRPTKWAAKIFLADVHLTRGNWTVARDKAKEVIDSKLYSLVPVSTVADFEKLFGPDVITSSEEIFSLKYSRSGNQGFQYLLYIHAENTSYSPGGFRTVYGLANSPLIKNWSDSDLRKEFNLYSEYIHKTTGAVVKLPTNEPYQFRKFKDPAGVSSASNGNDLPIFRYADVLLVYAEAASLAGGNPTPEAFEAVNKIRRRAYGKDINTPDPTIDLAGLGMDDFRNAVLTERAYEFMTEGKRWLDLKRLGIDKLKQFVLEGTGKTVRDVHLLWPIPKAEIDNNDAIDVTEQNPGY</sequence>
<proteinExistence type="inferred from homology"/>
<evidence type="ECO:0000313" key="8">
    <source>
        <dbReference type="EMBL" id="MBT1705166.1"/>
    </source>
</evidence>
<dbReference type="InterPro" id="IPR012944">
    <property type="entry name" value="SusD_RagB_dom"/>
</dbReference>
<evidence type="ECO:0000259" key="7">
    <source>
        <dbReference type="Pfam" id="PF14322"/>
    </source>
</evidence>
<dbReference type="InterPro" id="IPR011990">
    <property type="entry name" value="TPR-like_helical_dom_sf"/>
</dbReference>
<evidence type="ECO:0000256" key="4">
    <source>
        <dbReference type="ARBA" id="ARBA00023136"/>
    </source>
</evidence>
<protein>
    <submittedName>
        <fullName evidence="8">RagB/SusD family nutrient uptake outer membrane protein</fullName>
    </submittedName>
</protein>
<dbReference type="Pfam" id="PF14322">
    <property type="entry name" value="SusD-like_3"/>
    <property type="match status" value="1"/>
</dbReference>
<keyword evidence="5" id="KW-0998">Cell outer membrane</keyword>
<dbReference type="InterPro" id="IPR033985">
    <property type="entry name" value="SusD-like_N"/>
</dbReference>
<dbReference type="PROSITE" id="PS51257">
    <property type="entry name" value="PROKAR_LIPOPROTEIN"/>
    <property type="match status" value="1"/>
</dbReference>
<evidence type="ECO:0000259" key="6">
    <source>
        <dbReference type="Pfam" id="PF07980"/>
    </source>
</evidence>
<dbReference type="EMBL" id="JAHESD010000048">
    <property type="protein sequence ID" value="MBT1705166.1"/>
    <property type="molecule type" value="Genomic_DNA"/>
</dbReference>
<keyword evidence="4" id="KW-0472">Membrane</keyword>
<feature type="domain" description="SusD-like N-terminal" evidence="7">
    <location>
        <begin position="24"/>
        <end position="213"/>
    </location>
</feature>
<dbReference type="SUPFAM" id="SSF48452">
    <property type="entry name" value="TPR-like"/>
    <property type="match status" value="1"/>
</dbReference>
<gene>
    <name evidence="8" type="ORF">KK060_17870</name>
</gene>
<evidence type="ECO:0000256" key="5">
    <source>
        <dbReference type="ARBA" id="ARBA00023237"/>
    </source>
</evidence>
<dbReference type="Proteomes" id="UP000772618">
    <property type="component" value="Unassembled WGS sequence"/>
</dbReference>
<comment type="caution">
    <text evidence="8">The sequence shown here is derived from an EMBL/GenBank/DDBJ whole genome shotgun (WGS) entry which is preliminary data.</text>
</comment>
<evidence type="ECO:0000256" key="3">
    <source>
        <dbReference type="ARBA" id="ARBA00022729"/>
    </source>
</evidence>
<evidence type="ECO:0000256" key="2">
    <source>
        <dbReference type="ARBA" id="ARBA00006275"/>
    </source>
</evidence>
<comment type="similarity">
    <text evidence="2">Belongs to the SusD family.</text>
</comment>
<name>A0ABS5VYT4_9BACT</name>
<comment type="subcellular location">
    <subcellularLocation>
        <location evidence="1">Cell outer membrane</location>
    </subcellularLocation>
</comment>
<dbReference type="Pfam" id="PF07980">
    <property type="entry name" value="SusD_RagB"/>
    <property type="match status" value="1"/>
</dbReference>
<evidence type="ECO:0000313" key="9">
    <source>
        <dbReference type="Proteomes" id="UP000772618"/>
    </source>
</evidence>
<accession>A0ABS5VYT4</accession>
<evidence type="ECO:0000256" key="1">
    <source>
        <dbReference type="ARBA" id="ARBA00004442"/>
    </source>
</evidence>
<dbReference type="CDD" id="cd08977">
    <property type="entry name" value="SusD"/>
    <property type="match status" value="1"/>
</dbReference>
<dbReference type="Gene3D" id="1.25.40.390">
    <property type="match status" value="1"/>
</dbReference>
<keyword evidence="9" id="KW-1185">Reference proteome</keyword>
<keyword evidence="3" id="KW-0732">Signal</keyword>
<organism evidence="8 9">
    <name type="scientific">Chryseosolibacter indicus</name>
    <dbReference type="NCBI Taxonomy" id="2782351"/>
    <lineage>
        <taxon>Bacteria</taxon>
        <taxon>Pseudomonadati</taxon>
        <taxon>Bacteroidota</taxon>
        <taxon>Cytophagia</taxon>
        <taxon>Cytophagales</taxon>
        <taxon>Chryseotaleaceae</taxon>
        <taxon>Chryseosolibacter</taxon>
    </lineage>
</organism>
<dbReference type="RefSeq" id="WP_254155121.1">
    <property type="nucleotide sequence ID" value="NZ_JAHESD010000048.1"/>
</dbReference>
<reference evidence="8 9" key="1">
    <citation type="submission" date="2021-05" db="EMBL/GenBank/DDBJ databases">
        <title>A Polyphasic approach of four new species of the genus Ohtaekwangia: Ohtaekwangia histidinii sp. nov., Ohtaekwangia cretensis sp. nov., Ohtaekwangia indiensis sp. nov., Ohtaekwangia reichenbachii sp. nov. from diverse environment.</title>
        <authorList>
            <person name="Octaviana S."/>
        </authorList>
    </citation>
    <scope>NUCLEOTIDE SEQUENCE [LARGE SCALE GENOMIC DNA]</scope>
    <source>
        <strain evidence="8 9">PWU20</strain>
    </source>
</reference>
<feature type="domain" description="RagB/SusD" evidence="6">
    <location>
        <begin position="333"/>
        <end position="489"/>
    </location>
</feature>